<dbReference type="AlphaFoldDB" id="A0A8J5W3S4"/>
<gene>
    <name evidence="5" type="ORF">GUJ93_ZPchr0006g44521</name>
</gene>
<evidence type="ECO:0008006" key="7">
    <source>
        <dbReference type="Google" id="ProtNLM"/>
    </source>
</evidence>
<dbReference type="GO" id="GO:0032259">
    <property type="term" value="P:methylation"/>
    <property type="evidence" value="ECO:0007669"/>
    <property type="project" value="UniProtKB-KW"/>
</dbReference>
<evidence type="ECO:0000256" key="1">
    <source>
        <dbReference type="ARBA" id="ARBA00022603"/>
    </source>
</evidence>
<evidence type="ECO:0000256" key="3">
    <source>
        <dbReference type="ARBA" id="ARBA00022691"/>
    </source>
</evidence>
<dbReference type="PANTHER" id="PTHR43464">
    <property type="entry name" value="METHYLTRANSFERASE"/>
    <property type="match status" value="1"/>
</dbReference>
<dbReference type="Proteomes" id="UP000729402">
    <property type="component" value="Unassembled WGS sequence"/>
</dbReference>
<keyword evidence="2" id="KW-0808">Transferase</keyword>
<keyword evidence="3" id="KW-0949">S-adenosyl-L-methionine</keyword>
<comment type="caution">
    <text evidence="5">The sequence shown here is derived from an EMBL/GenBank/DDBJ whole genome shotgun (WGS) entry which is preliminary data.</text>
</comment>
<dbReference type="OrthoDB" id="3265906at2759"/>
<evidence type="ECO:0000313" key="5">
    <source>
        <dbReference type="EMBL" id="KAG8076698.1"/>
    </source>
</evidence>
<reference evidence="5" key="2">
    <citation type="submission" date="2021-02" db="EMBL/GenBank/DDBJ databases">
        <authorList>
            <person name="Kimball J.A."/>
            <person name="Haas M.W."/>
            <person name="Macchietto M."/>
            <person name="Kono T."/>
            <person name="Duquette J."/>
            <person name="Shao M."/>
        </authorList>
    </citation>
    <scope>NUCLEOTIDE SEQUENCE</scope>
    <source>
        <tissue evidence="5">Fresh leaf tissue</tissue>
    </source>
</reference>
<sequence length="168" mass="18455">MLRRIPPCLRRSILTSFYAFAPQRGVHLPEPGLSPPHALFQQWCLCSSAASPDSPPPSTPPPYPPKVPLRTGGRSTVSSLNPAEVAKFAAIAETWWDSEGPFKPLHLMNPTRLSFIRSTLCRHFRKDPFSSKPLEGLKVIDVGCGGGILSEVSRFSAYYLLELLLSAV</sequence>
<keyword evidence="1" id="KW-0489">Methyltransferase</keyword>
<evidence type="ECO:0000313" key="6">
    <source>
        <dbReference type="Proteomes" id="UP000729402"/>
    </source>
</evidence>
<organism evidence="5 6">
    <name type="scientific">Zizania palustris</name>
    <name type="common">Northern wild rice</name>
    <dbReference type="NCBI Taxonomy" id="103762"/>
    <lineage>
        <taxon>Eukaryota</taxon>
        <taxon>Viridiplantae</taxon>
        <taxon>Streptophyta</taxon>
        <taxon>Embryophyta</taxon>
        <taxon>Tracheophyta</taxon>
        <taxon>Spermatophyta</taxon>
        <taxon>Magnoliopsida</taxon>
        <taxon>Liliopsida</taxon>
        <taxon>Poales</taxon>
        <taxon>Poaceae</taxon>
        <taxon>BOP clade</taxon>
        <taxon>Oryzoideae</taxon>
        <taxon>Oryzeae</taxon>
        <taxon>Zizaniinae</taxon>
        <taxon>Zizania</taxon>
    </lineage>
</organism>
<dbReference type="EMBL" id="JAAALK010000283">
    <property type="protein sequence ID" value="KAG8076698.1"/>
    <property type="molecule type" value="Genomic_DNA"/>
</dbReference>
<reference evidence="5" key="1">
    <citation type="journal article" date="2021" name="bioRxiv">
        <title>Whole Genome Assembly and Annotation of Northern Wild Rice, Zizania palustris L., Supports a Whole Genome Duplication in the Zizania Genus.</title>
        <authorList>
            <person name="Haas M."/>
            <person name="Kono T."/>
            <person name="Macchietto M."/>
            <person name="Millas R."/>
            <person name="McGilp L."/>
            <person name="Shao M."/>
            <person name="Duquette J."/>
            <person name="Hirsch C.N."/>
            <person name="Kimball J."/>
        </authorList>
    </citation>
    <scope>NUCLEOTIDE SEQUENCE</scope>
    <source>
        <tissue evidence="5">Fresh leaf tissue</tissue>
    </source>
</reference>
<dbReference type="PANTHER" id="PTHR43464:SF19">
    <property type="entry name" value="UBIQUINONE BIOSYNTHESIS O-METHYLTRANSFERASE, MITOCHONDRIAL"/>
    <property type="match status" value="1"/>
</dbReference>
<dbReference type="GO" id="GO:0010420">
    <property type="term" value="F:polyprenyldihydroxybenzoate methyltransferase activity"/>
    <property type="evidence" value="ECO:0007669"/>
    <property type="project" value="TreeGrafter"/>
</dbReference>
<proteinExistence type="predicted"/>
<dbReference type="GO" id="GO:0005739">
    <property type="term" value="C:mitochondrion"/>
    <property type="evidence" value="ECO:0007669"/>
    <property type="project" value="TreeGrafter"/>
</dbReference>
<name>A0A8J5W3S4_ZIZPA</name>
<feature type="compositionally biased region" description="Pro residues" evidence="4">
    <location>
        <begin position="53"/>
        <end position="67"/>
    </location>
</feature>
<evidence type="ECO:0000256" key="4">
    <source>
        <dbReference type="SAM" id="MobiDB-lite"/>
    </source>
</evidence>
<keyword evidence="6" id="KW-1185">Reference proteome</keyword>
<accession>A0A8J5W3S4</accession>
<evidence type="ECO:0000256" key="2">
    <source>
        <dbReference type="ARBA" id="ARBA00022679"/>
    </source>
</evidence>
<feature type="region of interest" description="Disordered" evidence="4">
    <location>
        <begin position="51"/>
        <end position="74"/>
    </location>
</feature>
<protein>
    <recommendedName>
        <fullName evidence="7">Ubiquinone biosynthesis O-methyltransferase, mitochondrial</fullName>
    </recommendedName>
</protein>